<organism evidence="11 12">
    <name type="scientific">Porites lobata</name>
    <dbReference type="NCBI Taxonomy" id="104759"/>
    <lineage>
        <taxon>Eukaryota</taxon>
        <taxon>Metazoa</taxon>
        <taxon>Cnidaria</taxon>
        <taxon>Anthozoa</taxon>
        <taxon>Hexacorallia</taxon>
        <taxon>Scleractinia</taxon>
        <taxon>Fungiina</taxon>
        <taxon>Poritidae</taxon>
        <taxon>Porites</taxon>
    </lineage>
</organism>
<evidence type="ECO:0000256" key="3">
    <source>
        <dbReference type="ARBA" id="ARBA00006743"/>
    </source>
</evidence>
<evidence type="ECO:0000313" key="11">
    <source>
        <dbReference type="EMBL" id="CAH3118776.1"/>
    </source>
</evidence>
<dbReference type="EC" id="1.5.1.53" evidence="7"/>
<comment type="cofactor">
    <cofactor evidence="1">
        <name>FAD</name>
        <dbReference type="ChEBI" id="CHEBI:57692"/>
    </cofactor>
</comment>
<evidence type="ECO:0000256" key="9">
    <source>
        <dbReference type="RuleBase" id="RU004254"/>
    </source>
</evidence>
<evidence type="ECO:0000259" key="10">
    <source>
        <dbReference type="Pfam" id="PF21895"/>
    </source>
</evidence>
<dbReference type="InterPro" id="IPR053806">
    <property type="entry name" value="MTHFR_C"/>
</dbReference>
<accession>A0ABN8NVE2</accession>
<dbReference type="CDD" id="cd00537">
    <property type="entry name" value="MTHFR"/>
    <property type="match status" value="1"/>
</dbReference>
<dbReference type="SUPFAM" id="SSF51730">
    <property type="entry name" value="FAD-linked oxidoreductase"/>
    <property type="match status" value="1"/>
</dbReference>
<keyword evidence="5" id="KW-0274">FAD</keyword>
<dbReference type="EMBL" id="CALNXK010000032">
    <property type="protein sequence ID" value="CAH3118776.1"/>
    <property type="molecule type" value="Genomic_DNA"/>
</dbReference>
<evidence type="ECO:0000256" key="6">
    <source>
        <dbReference type="ARBA" id="ARBA00023002"/>
    </source>
</evidence>
<dbReference type="Pfam" id="PF21895">
    <property type="entry name" value="MTHFR_C"/>
    <property type="match status" value="1"/>
</dbReference>
<dbReference type="PANTHER" id="PTHR45754">
    <property type="entry name" value="METHYLENETETRAHYDROFOLATE REDUCTASE"/>
    <property type="match status" value="1"/>
</dbReference>
<evidence type="ECO:0000256" key="7">
    <source>
        <dbReference type="ARBA" id="ARBA00034530"/>
    </source>
</evidence>
<protein>
    <recommendedName>
        <fullName evidence="7">methylenetetrahydrofolate reductase (NADPH)</fullName>
        <ecNumber evidence="7">1.5.1.53</ecNumber>
    </recommendedName>
</protein>
<keyword evidence="6" id="KW-0560">Oxidoreductase</keyword>
<keyword evidence="12" id="KW-1185">Reference proteome</keyword>
<reference evidence="11 12" key="1">
    <citation type="submission" date="2022-05" db="EMBL/GenBank/DDBJ databases">
        <authorList>
            <consortium name="Genoscope - CEA"/>
            <person name="William W."/>
        </authorList>
    </citation>
    <scope>NUCLEOTIDE SEQUENCE [LARGE SCALE GENOMIC DNA]</scope>
</reference>
<evidence type="ECO:0000256" key="5">
    <source>
        <dbReference type="ARBA" id="ARBA00022827"/>
    </source>
</evidence>
<evidence type="ECO:0000313" key="12">
    <source>
        <dbReference type="Proteomes" id="UP001159405"/>
    </source>
</evidence>
<feature type="domain" description="MTHFR SAM-binding regulatory" evidence="10">
    <location>
        <begin position="343"/>
        <end position="639"/>
    </location>
</feature>
<dbReference type="Proteomes" id="UP001159405">
    <property type="component" value="Unassembled WGS sequence"/>
</dbReference>
<comment type="pathway">
    <text evidence="2 9">One-carbon metabolism; tetrahydrofolate interconversion.</text>
</comment>
<comment type="caution">
    <text evidence="11">The sequence shown here is derived from an EMBL/GenBank/DDBJ whole genome shotgun (WGS) entry which is preliminary data.</text>
</comment>
<keyword evidence="4" id="KW-0285">Flavoprotein</keyword>
<dbReference type="PANTHER" id="PTHR45754:SF3">
    <property type="entry name" value="METHYLENETETRAHYDROFOLATE REDUCTASE (NADPH)"/>
    <property type="match status" value="1"/>
</dbReference>
<evidence type="ECO:0000256" key="8">
    <source>
        <dbReference type="ARBA" id="ARBA00047751"/>
    </source>
</evidence>
<gene>
    <name evidence="11" type="ORF">PLOB_00026573</name>
</gene>
<evidence type="ECO:0000256" key="2">
    <source>
        <dbReference type="ARBA" id="ARBA00004777"/>
    </source>
</evidence>
<name>A0ABN8NVE2_9CNID</name>
<comment type="catalytic activity">
    <reaction evidence="8">
        <text>(6S)-5-methyl-5,6,7,8-tetrahydrofolate + NADP(+) = (6R)-5,10-methylene-5,6,7,8-tetrahydrofolate + NADPH + H(+)</text>
        <dbReference type="Rhea" id="RHEA:19817"/>
        <dbReference type="ChEBI" id="CHEBI:15378"/>
        <dbReference type="ChEBI" id="CHEBI:15636"/>
        <dbReference type="ChEBI" id="CHEBI:18608"/>
        <dbReference type="ChEBI" id="CHEBI:57783"/>
        <dbReference type="ChEBI" id="CHEBI:58349"/>
        <dbReference type="EC" id="1.5.1.53"/>
    </reaction>
    <physiologicalReaction direction="right-to-left" evidence="8">
        <dbReference type="Rhea" id="RHEA:19819"/>
    </physiologicalReaction>
</comment>
<dbReference type="InterPro" id="IPR029041">
    <property type="entry name" value="FAD-linked_oxidoreductase-like"/>
</dbReference>
<dbReference type="InterPro" id="IPR004621">
    <property type="entry name" value="Fadh2_euk"/>
</dbReference>
<comment type="similarity">
    <text evidence="3">Belongs to the methylenetetrahydrofolate reductase family.</text>
</comment>
<dbReference type="InterPro" id="IPR003171">
    <property type="entry name" value="Mehydrof_redctse-like"/>
</dbReference>
<dbReference type="Pfam" id="PF02219">
    <property type="entry name" value="MTHFR"/>
    <property type="match status" value="1"/>
</dbReference>
<evidence type="ECO:0000256" key="1">
    <source>
        <dbReference type="ARBA" id="ARBA00001974"/>
    </source>
</evidence>
<proteinExistence type="inferred from homology"/>
<evidence type="ECO:0000256" key="4">
    <source>
        <dbReference type="ARBA" id="ARBA00022630"/>
    </source>
</evidence>
<dbReference type="NCBIfam" id="TIGR00677">
    <property type="entry name" value="fadh2_euk"/>
    <property type="match status" value="1"/>
</dbReference>
<dbReference type="Gene3D" id="3.20.20.220">
    <property type="match status" value="1"/>
</dbReference>
<sequence>MGLGRQDTAPALELLNCMNSERLRGSKPNTPSVPSSPLTLIEKIHQKIAANEKFFSLEFFPPRTPNGAVNLIAKFDRIAMGCPLFCDVTWHPAGDPGGDKETSSITIASAALNYCGLETMLHITCANTVKATVTKHLMKAKSLGIRNVLALRGDPPHGDEWQALDDGLAYGTDMVNHIRQEFGETFTTCVAGYPNGHPDCSSYEEDIQHLKEKVDAGADFIITQLFFENKTFFKFLKDCRAAGITVPIIPGIMPIQGYASLRHLVKLSRLEVPQWIVDAIEPIKDDDEAIRKYGVQLGIEMARELLACEDVPGLHFYTLNREVATKEILTALDLWCQDPAASRPLPWKPSANKKRLCEDVRPIFWASRPKSYMYRTSDWDEFPNGRWGNSSSPSFGDLTDHHLFYLRSRTKKEDLLKMWGQELTCMEDVFEVFKCYISGENNKAGVKVKSLPWNEDTIASETSLIQENLVFLNSKGILTINSQPHVNGAPSTDSTHGWGGSGGYIYQKAYLEFFTCREVVDILLEVLKEYPQVNYHVVNREGSVNVTNADKFSPIAVTWGVFPGKEIAQPTVVDPISFESWKDEAFDLWQQQWGRLYPDGSASKLVIESIYKNYYLVNLVDNDFIKGNCLWEALENTVRWRELQQNNRASDHKQQEAVQ</sequence>